<dbReference type="EMBL" id="BAAAKJ010000257">
    <property type="protein sequence ID" value="GAA1403203.1"/>
    <property type="molecule type" value="Genomic_DNA"/>
</dbReference>
<keyword evidence="2" id="KW-1185">Reference proteome</keyword>
<sequence length="66" mass="7213">MVKREGQMIEGGNRKDMMVLHPGIAQAQLNRTQAAGHLAKIRGEGEGPKRGHNARDAIAARWGNRV</sequence>
<gene>
    <name evidence="1" type="ORF">GCM10009639_47640</name>
</gene>
<name>A0ABP4J3V5_9ACTN</name>
<proteinExistence type="predicted"/>
<dbReference type="Proteomes" id="UP001499863">
    <property type="component" value="Unassembled WGS sequence"/>
</dbReference>
<accession>A0ABP4J3V5</accession>
<comment type="caution">
    <text evidence="1">The sequence shown here is derived from an EMBL/GenBank/DDBJ whole genome shotgun (WGS) entry which is preliminary data.</text>
</comment>
<evidence type="ECO:0000313" key="1">
    <source>
        <dbReference type="EMBL" id="GAA1403203.1"/>
    </source>
</evidence>
<reference evidence="2" key="1">
    <citation type="journal article" date="2019" name="Int. J. Syst. Evol. Microbiol.">
        <title>The Global Catalogue of Microorganisms (GCM) 10K type strain sequencing project: providing services to taxonomists for standard genome sequencing and annotation.</title>
        <authorList>
            <consortium name="The Broad Institute Genomics Platform"/>
            <consortium name="The Broad Institute Genome Sequencing Center for Infectious Disease"/>
            <person name="Wu L."/>
            <person name="Ma J."/>
        </authorList>
    </citation>
    <scope>NUCLEOTIDE SEQUENCE [LARGE SCALE GENOMIC DNA]</scope>
    <source>
        <strain evidence="2">JCM 12393</strain>
    </source>
</reference>
<protein>
    <submittedName>
        <fullName evidence="1">Uncharacterized protein</fullName>
    </submittedName>
</protein>
<organism evidence="1 2">
    <name type="scientific">Kitasatospora putterlickiae</name>
    <dbReference type="NCBI Taxonomy" id="221725"/>
    <lineage>
        <taxon>Bacteria</taxon>
        <taxon>Bacillati</taxon>
        <taxon>Actinomycetota</taxon>
        <taxon>Actinomycetes</taxon>
        <taxon>Kitasatosporales</taxon>
        <taxon>Streptomycetaceae</taxon>
        <taxon>Kitasatospora</taxon>
    </lineage>
</organism>
<evidence type="ECO:0000313" key="2">
    <source>
        <dbReference type="Proteomes" id="UP001499863"/>
    </source>
</evidence>